<accession>A0A369UM00</accession>
<dbReference type="Proteomes" id="UP000253782">
    <property type="component" value="Unassembled WGS sequence"/>
</dbReference>
<dbReference type="OrthoDB" id="6647425at2"/>
<sequence length="206" mass="23147">MRLWRDASGLVGPVLRGLAGGDDQQQQHIAMGRWVVWMSVLVPRMFTTCLVPLVFEYRLDGWRYGRLFAHCTSWLSSDDGLGVWLLARRRWGFGELVRLRRAFDLLPEAESLFFACSKKSNQKKEHPGASPYGLVRVGRAFRQGFLPWRKGIDIHVDAPAGLIVRPSPTHRGPKVKSNGNVKSRRYAAFAPPPACRGRLGGGVILR</sequence>
<keyword evidence="2" id="KW-1185">Reference proteome</keyword>
<gene>
    <name evidence="1" type="ORF">DVJ77_10305</name>
</gene>
<name>A0A369UM00_9GAMM</name>
<protein>
    <submittedName>
        <fullName evidence="1">Uncharacterized protein</fullName>
    </submittedName>
</protein>
<proteinExistence type="predicted"/>
<dbReference type="AlphaFoldDB" id="A0A369UM00"/>
<dbReference type="EMBL" id="QQAH01000009">
    <property type="protein sequence ID" value="RDD81561.1"/>
    <property type="molecule type" value="Genomic_DNA"/>
</dbReference>
<comment type="caution">
    <text evidence="1">The sequence shown here is derived from an EMBL/GenBank/DDBJ whole genome shotgun (WGS) entry which is preliminary data.</text>
</comment>
<organism evidence="1 2">
    <name type="scientific">Dyella tabacisoli</name>
    <dbReference type="NCBI Taxonomy" id="2282381"/>
    <lineage>
        <taxon>Bacteria</taxon>
        <taxon>Pseudomonadati</taxon>
        <taxon>Pseudomonadota</taxon>
        <taxon>Gammaproteobacteria</taxon>
        <taxon>Lysobacterales</taxon>
        <taxon>Rhodanobacteraceae</taxon>
        <taxon>Dyella</taxon>
    </lineage>
</organism>
<evidence type="ECO:0000313" key="2">
    <source>
        <dbReference type="Proteomes" id="UP000253782"/>
    </source>
</evidence>
<reference evidence="1 2" key="1">
    <citation type="submission" date="2018-07" db="EMBL/GenBank/DDBJ databases">
        <title>Dyella tabacisoli L4-6T, whole genome shotgun sequence.</title>
        <authorList>
            <person name="Zhou X.-K."/>
            <person name="Li W.-J."/>
            <person name="Duan Y.-Q."/>
        </authorList>
    </citation>
    <scope>NUCLEOTIDE SEQUENCE [LARGE SCALE GENOMIC DNA]</scope>
    <source>
        <strain evidence="1 2">L4-6</strain>
    </source>
</reference>
<evidence type="ECO:0000313" key="1">
    <source>
        <dbReference type="EMBL" id="RDD81561.1"/>
    </source>
</evidence>